<evidence type="ECO:0000256" key="6">
    <source>
        <dbReference type="ARBA" id="ARBA00022723"/>
    </source>
</evidence>
<dbReference type="InterPro" id="IPR056760">
    <property type="entry name" value="RING_XB3-like"/>
</dbReference>
<keyword evidence="6" id="KW-0479">Metal-binding</keyword>
<evidence type="ECO:0000256" key="3">
    <source>
        <dbReference type="ARBA" id="ARBA00004906"/>
    </source>
</evidence>
<keyword evidence="7" id="KW-0677">Repeat</keyword>
<dbReference type="SMART" id="SM00248">
    <property type="entry name" value="ANK"/>
    <property type="match status" value="7"/>
</dbReference>
<sequence>MGQTLSCTPNHDHGLFTAVQQGDLQIVTTLLEADPSLFHQTTLYDRHSPLHIAAANAQIEILSRLLDGSLNPDVLNRHKQTPLMLAAMHGNIACVEKLLRAGANVLMFDTISGRTCLHYAAYYGHSSCLKAILSAAQSSPVAASWGFARFVNIRDGKGATPLHLAARQRRSECVHILLDSGALVCASTGGYGCPGSTPLHLAARGGSLDCIRELLAWGADRLHRDASGRIPYMVALKHKHGACASLLNPTSAEPLVWPSPLKFISELNPEAKTLLEQALMDANREREKNILKGSAYSLPSPSHSDGVTDDVSEVISHPICISNTNFDILQVSESELCCICFEQACTIEVQSCGHQMCAQCTLALCCHNKPNPATACLTPPVCPFCRSTITRLVVVKTEYHDETDLDNVDMNCSKLSKTSKKFRNVNDSGSSSFKGLSSVSSFGKLGGRSSGRIAAEWVDKQ</sequence>
<dbReference type="Pfam" id="PF12796">
    <property type="entry name" value="Ank_2"/>
    <property type="match status" value="3"/>
</dbReference>
<evidence type="ECO:0000256" key="9">
    <source>
        <dbReference type="ARBA" id="ARBA00022786"/>
    </source>
</evidence>
<dbReference type="PROSITE" id="PS50089">
    <property type="entry name" value="ZF_RING_2"/>
    <property type="match status" value="1"/>
</dbReference>
<gene>
    <name evidence="15" type="ORF">V8G54_026644</name>
</gene>
<dbReference type="EC" id="2.3.2.27" evidence="4"/>
<accession>A0AAQ3N163</accession>
<keyword evidence="9" id="KW-0833">Ubl conjugation pathway</keyword>
<dbReference type="Pfam" id="PF24921">
    <property type="entry name" value="RING_XB3-XBAT31"/>
    <property type="match status" value="1"/>
</dbReference>
<dbReference type="InterPro" id="IPR036770">
    <property type="entry name" value="Ankyrin_rpt-contain_sf"/>
</dbReference>
<dbReference type="GO" id="GO:0061630">
    <property type="term" value="F:ubiquitin protein ligase activity"/>
    <property type="evidence" value="ECO:0007669"/>
    <property type="project" value="UniProtKB-EC"/>
</dbReference>
<reference evidence="15 16" key="1">
    <citation type="journal article" date="2023" name="Life. Sci Alliance">
        <title>Evolutionary insights into 3D genome organization and epigenetic landscape of Vigna mungo.</title>
        <authorList>
            <person name="Junaid A."/>
            <person name="Singh B."/>
            <person name="Bhatia S."/>
        </authorList>
    </citation>
    <scope>NUCLEOTIDE SEQUENCE [LARGE SCALE GENOMIC DNA]</scope>
    <source>
        <strain evidence="15">Urdbean</strain>
    </source>
</reference>
<dbReference type="PROSITE" id="PS50088">
    <property type="entry name" value="ANK_REPEAT"/>
    <property type="match status" value="4"/>
</dbReference>
<evidence type="ECO:0000256" key="5">
    <source>
        <dbReference type="ARBA" id="ARBA00022679"/>
    </source>
</evidence>
<evidence type="ECO:0000313" key="16">
    <source>
        <dbReference type="Proteomes" id="UP001374535"/>
    </source>
</evidence>
<feature type="domain" description="RING-type" evidence="14">
    <location>
        <begin position="337"/>
        <end position="386"/>
    </location>
</feature>
<evidence type="ECO:0000256" key="13">
    <source>
        <dbReference type="PROSITE-ProRule" id="PRU00175"/>
    </source>
</evidence>
<evidence type="ECO:0000256" key="12">
    <source>
        <dbReference type="PROSITE-ProRule" id="PRU00023"/>
    </source>
</evidence>
<keyword evidence="11 12" id="KW-0040">ANK repeat</keyword>
<dbReference type="AlphaFoldDB" id="A0AAQ3N163"/>
<dbReference type="Gene3D" id="3.30.40.10">
    <property type="entry name" value="Zinc/RING finger domain, C3HC4 (zinc finger)"/>
    <property type="match status" value="1"/>
</dbReference>
<dbReference type="EMBL" id="CP144693">
    <property type="protein sequence ID" value="WVZ00575.1"/>
    <property type="molecule type" value="Genomic_DNA"/>
</dbReference>
<comment type="subcellular location">
    <subcellularLocation>
        <location evidence="2">Cell membrane</location>
        <topology evidence="2">Peripheral membrane protein</topology>
        <orientation evidence="2">Cytoplasmic side</orientation>
    </subcellularLocation>
</comment>
<feature type="repeat" description="ANK" evidence="12">
    <location>
        <begin position="194"/>
        <end position="226"/>
    </location>
</feature>
<evidence type="ECO:0000313" key="15">
    <source>
        <dbReference type="EMBL" id="WVZ00575.1"/>
    </source>
</evidence>
<keyword evidence="10" id="KW-0862">Zinc</keyword>
<dbReference type="InterPro" id="IPR002110">
    <property type="entry name" value="Ankyrin_rpt"/>
</dbReference>
<dbReference type="PANTHER" id="PTHR24184">
    <property type="entry name" value="SI:CH211-189E2.2"/>
    <property type="match status" value="1"/>
</dbReference>
<comment type="pathway">
    <text evidence="3">Protein modification; protein ubiquitination.</text>
</comment>
<feature type="repeat" description="ANK" evidence="12">
    <location>
        <begin position="45"/>
        <end position="77"/>
    </location>
</feature>
<evidence type="ECO:0000256" key="2">
    <source>
        <dbReference type="ARBA" id="ARBA00004413"/>
    </source>
</evidence>
<evidence type="ECO:0000256" key="1">
    <source>
        <dbReference type="ARBA" id="ARBA00000900"/>
    </source>
</evidence>
<keyword evidence="16" id="KW-1185">Reference proteome</keyword>
<dbReference type="GO" id="GO:0008270">
    <property type="term" value="F:zinc ion binding"/>
    <property type="evidence" value="ECO:0007669"/>
    <property type="project" value="UniProtKB-KW"/>
</dbReference>
<feature type="repeat" description="ANK" evidence="12">
    <location>
        <begin position="78"/>
        <end position="110"/>
    </location>
</feature>
<dbReference type="InterPro" id="IPR013083">
    <property type="entry name" value="Znf_RING/FYVE/PHD"/>
</dbReference>
<feature type="repeat" description="ANK" evidence="12">
    <location>
        <begin position="157"/>
        <end position="189"/>
    </location>
</feature>
<evidence type="ECO:0000259" key="14">
    <source>
        <dbReference type="PROSITE" id="PS50089"/>
    </source>
</evidence>
<evidence type="ECO:0000256" key="7">
    <source>
        <dbReference type="ARBA" id="ARBA00022737"/>
    </source>
</evidence>
<evidence type="ECO:0000256" key="11">
    <source>
        <dbReference type="ARBA" id="ARBA00023043"/>
    </source>
</evidence>
<protein>
    <recommendedName>
        <fullName evidence="4">RING-type E3 ubiquitin transferase</fullName>
        <ecNumber evidence="4">2.3.2.27</ecNumber>
    </recommendedName>
</protein>
<dbReference type="Gene3D" id="1.25.40.20">
    <property type="entry name" value="Ankyrin repeat-containing domain"/>
    <property type="match status" value="2"/>
</dbReference>
<dbReference type="PROSITE" id="PS50297">
    <property type="entry name" value="ANK_REP_REGION"/>
    <property type="match status" value="4"/>
</dbReference>
<keyword evidence="5" id="KW-0808">Transferase</keyword>
<dbReference type="SUPFAM" id="SSF48403">
    <property type="entry name" value="Ankyrin repeat"/>
    <property type="match status" value="1"/>
</dbReference>
<dbReference type="GO" id="GO:0005886">
    <property type="term" value="C:plasma membrane"/>
    <property type="evidence" value="ECO:0007669"/>
    <property type="project" value="UniProtKB-SubCell"/>
</dbReference>
<dbReference type="InterPro" id="IPR001841">
    <property type="entry name" value="Znf_RING"/>
</dbReference>
<comment type="catalytic activity">
    <reaction evidence="1">
        <text>S-ubiquitinyl-[E2 ubiquitin-conjugating enzyme]-L-cysteine + [acceptor protein]-L-lysine = [E2 ubiquitin-conjugating enzyme]-L-cysteine + N(6)-ubiquitinyl-[acceptor protein]-L-lysine.</text>
        <dbReference type="EC" id="2.3.2.27"/>
    </reaction>
</comment>
<organism evidence="15 16">
    <name type="scientific">Vigna mungo</name>
    <name type="common">Black gram</name>
    <name type="synonym">Phaseolus mungo</name>
    <dbReference type="NCBI Taxonomy" id="3915"/>
    <lineage>
        <taxon>Eukaryota</taxon>
        <taxon>Viridiplantae</taxon>
        <taxon>Streptophyta</taxon>
        <taxon>Embryophyta</taxon>
        <taxon>Tracheophyta</taxon>
        <taxon>Spermatophyta</taxon>
        <taxon>Magnoliopsida</taxon>
        <taxon>eudicotyledons</taxon>
        <taxon>Gunneridae</taxon>
        <taxon>Pentapetalae</taxon>
        <taxon>rosids</taxon>
        <taxon>fabids</taxon>
        <taxon>Fabales</taxon>
        <taxon>Fabaceae</taxon>
        <taxon>Papilionoideae</taxon>
        <taxon>50 kb inversion clade</taxon>
        <taxon>NPAAA clade</taxon>
        <taxon>indigoferoid/millettioid clade</taxon>
        <taxon>Phaseoleae</taxon>
        <taxon>Vigna</taxon>
    </lineage>
</organism>
<evidence type="ECO:0000256" key="4">
    <source>
        <dbReference type="ARBA" id="ARBA00012483"/>
    </source>
</evidence>
<dbReference type="Proteomes" id="UP001374535">
    <property type="component" value="Chromosome 8"/>
</dbReference>
<keyword evidence="8 13" id="KW-0863">Zinc-finger</keyword>
<evidence type="ECO:0000256" key="8">
    <source>
        <dbReference type="ARBA" id="ARBA00022771"/>
    </source>
</evidence>
<proteinExistence type="predicted"/>
<evidence type="ECO:0000256" key="10">
    <source>
        <dbReference type="ARBA" id="ARBA00022833"/>
    </source>
</evidence>
<dbReference type="PANTHER" id="PTHR24184:SF11">
    <property type="entry name" value="ANKYRIN REPEAT AND SOCS BOX CONTAINING 3"/>
    <property type="match status" value="1"/>
</dbReference>
<name>A0AAQ3N163_VIGMU</name>